<dbReference type="EMBL" id="VSSQ01062242">
    <property type="protein sequence ID" value="MPN15463.1"/>
    <property type="molecule type" value="Genomic_DNA"/>
</dbReference>
<evidence type="ECO:0000256" key="2">
    <source>
        <dbReference type="ARBA" id="ARBA00007639"/>
    </source>
</evidence>
<keyword evidence="3" id="KW-0732">Signal</keyword>
<comment type="caution">
    <text evidence="5">The sequence shown here is derived from an EMBL/GenBank/DDBJ whole genome shotgun (WGS) entry which is preliminary data.</text>
</comment>
<gene>
    <name evidence="5" type="primary">ytfQ_11</name>
    <name evidence="5" type="ORF">SDC9_162797</name>
</gene>
<organism evidence="5">
    <name type="scientific">bioreactor metagenome</name>
    <dbReference type="NCBI Taxonomy" id="1076179"/>
    <lineage>
        <taxon>unclassified sequences</taxon>
        <taxon>metagenomes</taxon>
        <taxon>ecological metagenomes</taxon>
    </lineage>
</organism>
<dbReference type="AlphaFoldDB" id="A0A645FTQ0"/>
<dbReference type="InterPro" id="IPR028082">
    <property type="entry name" value="Peripla_BP_I"/>
</dbReference>
<evidence type="ECO:0000259" key="4">
    <source>
        <dbReference type="Pfam" id="PF13407"/>
    </source>
</evidence>
<comment type="subcellular location">
    <subcellularLocation>
        <location evidence="1">Cell envelope</location>
    </subcellularLocation>
</comment>
<dbReference type="Pfam" id="PF13407">
    <property type="entry name" value="Peripla_BP_4"/>
    <property type="match status" value="1"/>
</dbReference>
<evidence type="ECO:0000313" key="5">
    <source>
        <dbReference type="EMBL" id="MPN15463.1"/>
    </source>
</evidence>
<dbReference type="InterPro" id="IPR025997">
    <property type="entry name" value="SBP_2_dom"/>
</dbReference>
<dbReference type="GO" id="GO:0030313">
    <property type="term" value="C:cell envelope"/>
    <property type="evidence" value="ECO:0007669"/>
    <property type="project" value="UniProtKB-SubCell"/>
</dbReference>
<accession>A0A645FTQ0</accession>
<evidence type="ECO:0000256" key="3">
    <source>
        <dbReference type="ARBA" id="ARBA00022729"/>
    </source>
</evidence>
<dbReference type="SUPFAM" id="SSF53822">
    <property type="entry name" value="Periplasmic binding protein-like I"/>
    <property type="match status" value="1"/>
</dbReference>
<dbReference type="GO" id="GO:0030246">
    <property type="term" value="F:carbohydrate binding"/>
    <property type="evidence" value="ECO:0007669"/>
    <property type="project" value="UniProtKB-ARBA"/>
</dbReference>
<dbReference type="PANTHER" id="PTHR46847:SF1">
    <property type="entry name" value="D-ALLOSE-BINDING PERIPLASMIC PROTEIN-RELATED"/>
    <property type="match status" value="1"/>
</dbReference>
<sequence length="210" mass="22637">MKVFLFDRMINTDPSNYEAAVVSDMAQEGITAVNWLKDQKLDSYKVIHIQGAMTSDAQIGRTAALDAEFAAGTMTKVVQQTATWDEATAKQIVESVINSGEEFNVIYAENDGMAKGAVAALDEAGITHGPGKAVIVMGFDCNKWALRELLAGNWNYDGQCSPFQAAVIDGMIKTLESGGTLPEKKVINEERGFDATTITQADIDTYGLGE</sequence>
<dbReference type="PANTHER" id="PTHR46847">
    <property type="entry name" value="D-ALLOSE-BINDING PERIPLASMIC PROTEIN-RELATED"/>
    <property type="match status" value="1"/>
</dbReference>
<protein>
    <submittedName>
        <fullName evidence="5">ABC transporter periplasmic-binding protein YtfQ</fullName>
    </submittedName>
</protein>
<name>A0A645FTQ0_9ZZZZ</name>
<proteinExistence type="inferred from homology"/>
<reference evidence="5" key="1">
    <citation type="submission" date="2019-08" db="EMBL/GenBank/DDBJ databases">
        <authorList>
            <person name="Kucharzyk K."/>
            <person name="Murdoch R.W."/>
            <person name="Higgins S."/>
            <person name="Loffler F."/>
        </authorList>
    </citation>
    <scope>NUCLEOTIDE SEQUENCE</scope>
</reference>
<comment type="similarity">
    <text evidence="2">Belongs to the bacterial solute-binding protein 2 family.</text>
</comment>
<dbReference type="Gene3D" id="3.40.50.2300">
    <property type="match status" value="2"/>
</dbReference>
<evidence type="ECO:0000256" key="1">
    <source>
        <dbReference type="ARBA" id="ARBA00004196"/>
    </source>
</evidence>
<feature type="domain" description="Periplasmic binding protein" evidence="4">
    <location>
        <begin position="2"/>
        <end position="155"/>
    </location>
</feature>